<comment type="caution">
    <text evidence="2">The sequence shown here is derived from an EMBL/GenBank/DDBJ whole genome shotgun (WGS) entry which is preliminary data.</text>
</comment>
<proteinExistence type="predicted"/>
<name>A0ABS3JBK9_9HYPH</name>
<dbReference type="InterPro" id="IPR054189">
    <property type="entry name" value="DUF6894"/>
</dbReference>
<dbReference type="Proteomes" id="UP000664288">
    <property type="component" value="Unassembled WGS sequence"/>
</dbReference>
<dbReference type="RefSeq" id="WP_207353146.1">
    <property type="nucleotide sequence ID" value="NZ_JAFMPY010000048.1"/>
</dbReference>
<gene>
    <name evidence="2" type="ORF">J1C47_22975</name>
</gene>
<accession>A0ABS3JBK9</accession>
<evidence type="ECO:0000313" key="2">
    <source>
        <dbReference type="EMBL" id="MBO0906520.1"/>
    </source>
</evidence>
<feature type="domain" description="DUF6894" evidence="1">
    <location>
        <begin position="4"/>
        <end position="68"/>
    </location>
</feature>
<organism evidence="2 3">
    <name type="scientific">Jiella sonneratiae</name>
    <dbReference type="NCBI Taxonomy" id="2816856"/>
    <lineage>
        <taxon>Bacteria</taxon>
        <taxon>Pseudomonadati</taxon>
        <taxon>Pseudomonadota</taxon>
        <taxon>Alphaproteobacteria</taxon>
        <taxon>Hyphomicrobiales</taxon>
        <taxon>Aurantimonadaceae</taxon>
        <taxon>Jiella</taxon>
    </lineage>
</organism>
<evidence type="ECO:0000259" key="1">
    <source>
        <dbReference type="Pfam" id="PF21834"/>
    </source>
</evidence>
<keyword evidence="3" id="KW-1185">Reference proteome</keyword>
<protein>
    <recommendedName>
        <fullName evidence="1">DUF6894 domain-containing protein</fullName>
    </recommendedName>
</protein>
<dbReference type="Pfam" id="PF21834">
    <property type="entry name" value="DUF6894"/>
    <property type="match status" value="1"/>
</dbReference>
<sequence>MAVFFFDTFVDGTTIPDEDGLGFEPQAVERIALAALAEMIRELVVGDPAQNVGIRVRDEHGNRVFEAALNICNTSPNTQKRM</sequence>
<evidence type="ECO:0000313" key="3">
    <source>
        <dbReference type="Proteomes" id="UP000664288"/>
    </source>
</evidence>
<dbReference type="EMBL" id="JAFMPY010000048">
    <property type="protein sequence ID" value="MBO0906520.1"/>
    <property type="molecule type" value="Genomic_DNA"/>
</dbReference>
<reference evidence="2 3" key="1">
    <citation type="submission" date="2021-03" db="EMBL/GenBank/DDBJ databases">
        <title>Whole genome sequence of Jiella sp. MQZ13P-4.</title>
        <authorList>
            <person name="Tuo L."/>
        </authorList>
    </citation>
    <scope>NUCLEOTIDE SEQUENCE [LARGE SCALE GENOMIC DNA]</scope>
    <source>
        <strain evidence="2 3">MQZ13P-4</strain>
    </source>
</reference>